<feature type="region of interest" description="Disordered" evidence="1">
    <location>
        <begin position="1"/>
        <end position="72"/>
    </location>
</feature>
<proteinExistence type="predicted"/>
<evidence type="ECO:0000313" key="2">
    <source>
        <dbReference type="EMBL" id="KAK6749427.1"/>
    </source>
</evidence>
<protein>
    <submittedName>
        <fullName evidence="2">Uncharacterized protein</fullName>
    </submittedName>
</protein>
<name>A0ABR1DGE4_NECAM</name>
<keyword evidence="3" id="KW-1185">Reference proteome</keyword>
<organism evidence="2 3">
    <name type="scientific">Necator americanus</name>
    <name type="common">Human hookworm</name>
    <dbReference type="NCBI Taxonomy" id="51031"/>
    <lineage>
        <taxon>Eukaryota</taxon>
        <taxon>Metazoa</taxon>
        <taxon>Ecdysozoa</taxon>
        <taxon>Nematoda</taxon>
        <taxon>Chromadorea</taxon>
        <taxon>Rhabditida</taxon>
        <taxon>Rhabditina</taxon>
        <taxon>Rhabditomorpha</taxon>
        <taxon>Strongyloidea</taxon>
        <taxon>Ancylostomatidae</taxon>
        <taxon>Bunostominae</taxon>
        <taxon>Necator</taxon>
    </lineage>
</organism>
<evidence type="ECO:0000313" key="3">
    <source>
        <dbReference type="Proteomes" id="UP001303046"/>
    </source>
</evidence>
<gene>
    <name evidence="2" type="primary">Necator_chrIV.g15106</name>
    <name evidence="2" type="ORF">RB195_001811</name>
</gene>
<comment type="caution">
    <text evidence="2">The sequence shown here is derived from an EMBL/GenBank/DDBJ whole genome shotgun (WGS) entry which is preliminary data.</text>
</comment>
<reference evidence="2 3" key="1">
    <citation type="submission" date="2023-08" db="EMBL/GenBank/DDBJ databases">
        <title>A Necator americanus chromosomal reference genome.</title>
        <authorList>
            <person name="Ilik V."/>
            <person name="Petrzelkova K.J."/>
            <person name="Pardy F."/>
            <person name="Fuh T."/>
            <person name="Niatou-Singa F.S."/>
            <person name="Gouil Q."/>
            <person name="Baker L."/>
            <person name="Ritchie M.E."/>
            <person name="Jex A.R."/>
            <person name="Gazzola D."/>
            <person name="Li H."/>
            <person name="Toshio Fujiwara R."/>
            <person name="Zhan B."/>
            <person name="Aroian R.V."/>
            <person name="Pafco B."/>
            <person name="Schwarz E.M."/>
        </authorList>
    </citation>
    <scope>NUCLEOTIDE SEQUENCE [LARGE SCALE GENOMIC DNA]</scope>
    <source>
        <strain evidence="2 3">Aroian</strain>
        <tissue evidence="2">Whole animal</tissue>
    </source>
</reference>
<accession>A0ABR1DGE4</accession>
<sequence length="122" mass="13461">MAVGIDVRPSRTAAVDGAGGTEPVVNPAERTDMAAGRSHEKKKTNSARENTVTQEFQEHNTSPMPRPGYTAPITHDEQQIEKHNGGESIGHSHFKAERCLRKTGELCVTDCWAYKPLREFAM</sequence>
<dbReference type="Proteomes" id="UP001303046">
    <property type="component" value="Unassembled WGS sequence"/>
</dbReference>
<feature type="compositionally biased region" description="Polar residues" evidence="1">
    <location>
        <begin position="47"/>
        <end position="63"/>
    </location>
</feature>
<dbReference type="EMBL" id="JAVFWL010000004">
    <property type="protein sequence ID" value="KAK6749427.1"/>
    <property type="molecule type" value="Genomic_DNA"/>
</dbReference>
<evidence type="ECO:0000256" key="1">
    <source>
        <dbReference type="SAM" id="MobiDB-lite"/>
    </source>
</evidence>